<keyword evidence="2" id="KW-1185">Reference proteome</keyword>
<sequence length="147" mass="16760">MDYVNLKSKIRDNLSKLQKFTGKSEVIKIMFDVITDLVSLEENSISQIKALQSESTLIKPKPTDILLQHDDPNCVSLQSINLFADLLLCPQEVEVYNVLSLWTNYMNFEIIYNSLISGLDPKILNEKIASHKNVMFMVLTSDNFVFG</sequence>
<protein>
    <submittedName>
        <fullName evidence="1">Uncharacterized protein</fullName>
    </submittedName>
</protein>
<reference evidence="1 2" key="1">
    <citation type="submission" date="2012-10" db="EMBL/GenBank/DDBJ databases">
        <authorList>
            <person name="Zafar N."/>
            <person name="Inman J."/>
            <person name="Hall N."/>
            <person name="Lorenzi H."/>
            <person name="Caler E."/>
        </authorList>
    </citation>
    <scope>NUCLEOTIDE SEQUENCE [LARGE SCALE GENOMIC DNA]</scope>
    <source>
        <strain evidence="1 2">IP1</strain>
    </source>
</reference>
<dbReference type="EMBL" id="KB206684">
    <property type="protein sequence ID" value="ELP88934.1"/>
    <property type="molecule type" value="Genomic_DNA"/>
</dbReference>
<accession>A0A0A1U9W9</accession>
<dbReference type="RefSeq" id="XP_004255705.1">
    <property type="nucleotide sequence ID" value="XM_004255657.1"/>
</dbReference>
<organism evidence="1 2">
    <name type="scientific">Entamoeba invadens IP1</name>
    <dbReference type="NCBI Taxonomy" id="370355"/>
    <lineage>
        <taxon>Eukaryota</taxon>
        <taxon>Amoebozoa</taxon>
        <taxon>Evosea</taxon>
        <taxon>Archamoebae</taxon>
        <taxon>Mastigamoebida</taxon>
        <taxon>Entamoebidae</taxon>
        <taxon>Entamoeba</taxon>
    </lineage>
</organism>
<dbReference type="GeneID" id="14887979"/>
<dbReference type="AlphaFoldDB" id="A0A0A1U9W9"/>
<evidence type="ECO:0000313" key="2">
    <source>
        <dbReference type="Proteomes" id="UP000014680"/>
    </source>
</evidence>
<dbReference type="VEuPathDB" id="AmoebaDB:EIN_489830"/>
<proteinExistence type="predicted"/>
<gene>
    <name evidence="1" type="ORF">EIN_489830</name>
</gene>
<name>A0A0A1U9W9_ENTIV</name>
<feature type="non-terminal residue" evidence="1">
    <location>
        <position position="147"/>
    </location>
</feature>
<feature type="non-terminal residue" evidence="1">
    <location>
        <position position="1"/>
    </location>
</feature>
<dbReference type="KEGG" id="eiv:EIN_489830"/>
<evidence type="ECO:0000313" key="1">
    <source>
        <dbReference type="EMBL" id="ELP88934.1"/>
    </source>
</evidence>
<dbReference type="Proteomes" id="UP000014680">
    <property type="component" value="Unassembled WGS sequence"/>
</dbReference>